<dbReference type="PROSITE" id="PS00074">
    <property type="entry name" value="GLFV_DEHYDROGENASE"/>
    <property type="match status" value="1"/>
</dbReference>
<dbReference type="Gene3D" id="3.40.50.10860">
    <property type="entry name" value="Leucine Dehydrogenase, chain A, domain 1"/>
    <property type="match status" value="1"/>
</dbReference>
<feature type="non-terminal residue" evidence="5">
    <location>
        <position position="233"/>
    </location>
</feature>
<dbReference type="SUPFAM" id="SSF53223">
    <property type="entry name" value="Aminoacid dehydrogenase-like, N-terminal domain"/>
    <property type="match status" value="1"/>
</dbReference>
<gene>
    <name evidence="5" type="ORF">METZ01_LOCUS502498</name>
</gene>
<evidence type="ECO:0000313" key="5">
    <source>
        <dbReference type="EMBL" id="SVE49644.1"/>
    </source>
</evidence>
<feature type="non-terminal residue" evidence="5">
    <location>
        <position position="1"/>
    </location>
</feature>
<dbReference type="AlphaFoldDB" id="A0A383DZ94"/>
<organism evidence="5">
    <name type="scientific">marine metagenome</name>
    <dbReference type="NCBI Taxonomy" id="408172"/>
    <lineage>
        <taxon>unclassified sequences</taxon>
        <taxon>metagenomes</taxon>
        <taxon>ecological metagenomes</taxon>
    </lineage>
</organism>
<dbReference type="GO" id="GO:0006538">
    <property type="term" value="P:L-glutamate catabolic process"/>
    <property type="evidence" value="ECO:0007669"/>
    <property type="project" value="TreeGrafter"/>
</dbReference>
<dbReference type="InterPro" id="IPR033524">
    <property type="entry name" value="Glu/Leu/Phe/Val_DH_AS"/>
</dbReference>
<dbReference type="Pfam" id="PF02812">
    <property type="entry name" value="ELFV_dehydrog_N"/>
    <property type="match status" value="1"/>
</dbReference>
<reference evidence="5" key="1">
    <citation type="submission" date="2018-05" db="EMBL/GenBank/DDBJ databases">
        <authorList>
            <person name="Lanie J.A."/>
            <person name="Ng W.-L."/>
            <person name="Kazmierczak K.M."/>
            <person name="Andrzejewski T.M."/>
            <person name="Davidsen T.M."/>
            <person name="Wayne K.J."/>
            <person name="Tettelin H."/>
            <person name="Glass J.I."/>
            <person name="Rusch D."/>
            <person name="Podicherti R."/>
            <person name="Tsui H.-C.T."/>
            <person name="Winkler M.E."/>
        </authorList>
    </citation>
    <scope>NUCLEOTIDE SEQUENCE</scope>
</reference>
<dbReference type="InterPro" id="IPR006096">
    <property type="entry name" value="Glu/Leu/Phe/Val/Trp_DH_C"/>
</dbReference>
<sequence length="233" mass="25142">RGPSVGGIRLAEDLTLEEMSRLAYAMTLKNSAACLPFGGGKAGLVVNPALMAKEPKLKSELIALFAEALFPFDNYISAPDMGTTEYDIQHIYEFNSKMLGTDTHTRGGVGREPSHGGIPIDDWELTAHGLFTAIKTLEDLGYGIKLKGARVVIQGYGNVGAPIASKLYSEGAVIVGASDIKTGLWDPAGLNTEQLNRVRNTPGGLHNYHSKVDRRFNSNQVDWLLEAPCDILV</sequence>
<dbReference type="Pfam" id="PF00208">
    <property type="entry name" value="ELFV_dehydrog"/>
    <property type="match status" value="1"/>
</dbReference>
<dbReference type="InterPro" id="IPR006097">
    <property type="entry name" value="Glu/Leu/Phe/Val/Trp_DH_dimer"/>
</dbReference>
<dbReference type="Gene3D" id="3.40.50.720">
    <property type="entry name" value="NAD(P)-binding Rossmann-like Domain"/>
    <property type="match status" value="1"/>
</dbReference>
<dbReference type="PANTHER" id="PTHR11606:SF13">
    <property type="entry name" value="GLUTAMATE DEHYDROGENASE 1, MITOCHONDRIAL"/>
    <property type="match status" value="1"/>
</dbReference>
<dbReference type="GO" id="GO:0004352">
    <property type="term" value="F:glutamate dehydrogenase (NAD+) activity"/>
    <property type="evidence" value="ECO:0007669"/>
    <property type="project" value="TreeGrafter"/>
</dbReference>
<protein>
    <submittedName>
        <fullName evidence="5">Uncharacterized protein</fullName>
    </submittedName>
</protein>
<dbReference type="SUPFAM" id="SSF51735">
    <property type="entry name" value="NAD(P)-binding Rossmann-fold domains"/>
    <property type="match status" value="1"/>
</dbReference>
<dbReference type="PRINTS" id="PR00082">
    <property type="entry name" value="GLFDHDRGNASE"/>
</dbReference>
<dbReference type="PANTHER" id="PTHR11606">
    <property type="entry name" value="GLUTAMATE DEHYDROGENASE"/>
    <property type="match status" value="1"/>
</dbReference>
<dbReference type="InterPro" id="IPR036291">
    <property type="entry name" value="NAD(P)-bd_dom_sf"/>
</dbReference>
<evidence type="ECO:0000256" key="1">
    <source>
        <dbReference type="ARBA" id="ARBA00006382"/>
    </source>
</evidence>
<keyword evidence="2" id="KW-0560">Oxidoreductase</keyword>
<feature type="domain" description="Glutamate/phenylalanine/leucine/valine/L-tryptophan dehydrogenase C-terminal" evidence="3">
    <location>
        <begin position="116"/>
        <end position="233"/>
    </location>
</feature>
<accession>A0A383DZ94</accession>
<proteinExistence type="inferred from homology"/>
<evidence type="ECO:0000256" key="2">
    <source>
        <dbReference type="ARBA" id="ARBA00023002"/>
    </source>
</evidence>
<evidence type="ECO:0000259" key="4">
    <source>
        <dbReference type="Pfam" id="PF02812"/>
    </source>
</evidence>
<dbReference type="InterPro" id="IPR006095">
    <property type="entry name" value="Glu/Leu/Phe/Val/Trp_DH"/>
</dbReference>
<dbReference type="EMBL" id="UINC01221344">
    <property type="protein sequence ID" value="SVE49644.1"/>
    <property type="molecule type" value="Genomic_DNA"/>
</dbReference>
<feature type="domain" description="Glutamate/phenylalanine/leucine/valine/L-tryptophan dehydrogenase dimerisation" evidence="4">
    <location>
        <begin position="1"/>
        <end position="93"/>
    </location>
</feature>
<name>A0A383DZ94_9ZZZZ</name>
<comment type="similarity">
    <text evidence="1">Belongs to the Glu/Leu/Phe/Val dehydrogenases family.</text>
</comment>
<dbReference type="InterPro" id="IPR046346">
    <property type="entry name" value="Aminoacid_DH-like_N_sf"/>
</dbReference>
<evidence type="ECO:0000259" key="3">
    <source>
        <dbReference type="Pfam" id="PF00208"/>
    </source>
</evidence>